<dbReference type="Gene3D" id="3.30.420.10">
    <property type="entry name" value="Ribonuclease H-like superfamily/Ribonuclease H"/>
    <property type="match status" value="1"/>
</dbReference>
<dbReference type="InterPro" id="IPR036397">
    <property type="entry name" value="RNaseH_sf"/>
</dbReference>
<sequence length="235" mass="26793">MRLRVIDIETTGTAPPAEIIEFGRVDLHDSTGSWQIDRPMTRLYRPLHGIPPETMAVHHITEHDFNADTPVCTGERLRLAVWAGNPPDVLVAHNCAFEQLFVDVLHTDALPWICTYKVALRLWPDAPKHSNQVLRYWLGLPLDAGLAMPPHRAGPDAYVTAHLLLRMLVLASIEQMIAWTSQPKLLPLMPIGKHRGLSWSELPLDYLQWLVRQTEMDADVIYCGRREIERRQPGR</sequence>
<organism evidence="2 3">
    <name type="scientific">Lichenicola cladoniae</name>
    <dbReference type="NCBI Taxonomy" id="1484109"/>
    <lineage>
        <taxon>Bacteria</taxon>
        <taxon>Pseudomonadati</taxon>
        <taxon>Pseudomonadota</taxon>
        <taxon>Alphaproteobacteria</taxon>
        <taxon>Acetobacterales</taxon>
        <taxon>Acetobacteraceae</taxon>
        <taxon>Lichenicola</taxon>
    </lineage>
</organism>
<dbReference type="CDD" id="cd06127">
    <property type="entry name" value="DEDDh"/>
    <property type="match status" value="1"/>
</dbReference>
<name>A0A6M8HYE9_9PROT</name>
<dbReference type="SMART" id="SM00479">
    <property type="entry name" value="EXOIII"/>
    <property type="match status" value="1"/>
</dbReference>
<evidence type="ECO:0000313" key="3">
    <source>
        <dbReference type="Proteomes" id="UP000500767"/>
    </source>
</evidence>
<dbReference type="SUPFAM" id="SSF53098">
    <property type="entry name" value="Ribonuclease H-like"/>
    <property type="match status" value="1"/>
</dbReference>
<dbReference type="GO" id="GO:0006259">
    <property type="term" value="P:DNA metabolic process"/>
    <property type="evidence" value="ECO:0007669"/>
    <property type="project" value="UniProtKB-ARBA"/>
</dbReference>
<dbReference type="GO" id="GO:0003676">
    <property type="term" value="F:nucleic acid binding"/>
    <property type="evidence" value="ECO:0007669"/>
    <property type="project" value="InterPro"/>
</dbReference>
<dbReference type="EMBL" id="CP053710">
    <property type="protein sequence ID" value="QKE93432.1"/>
    <property type="molecule type" value="Genomic_DNA"/>
</dbReference>
<reference evidence="2 3" key="1">
    <citation type="journal article" date="2014" name="World J. Microbiol. Biotechnol.">
        <title>Biodiversity and physiological characteristics of Antarctic and Arctic lichens-associated bacteria.</title>
        <authorList>
            <person name="Lee Y.M."/>
            <person name="Kim E.H."/>
            <person name="Lee H.K."/>
            <person name="Hong S.G."/>
        </authorList>
    </citation>
    <scope>NUCLEOTIDE SEQUENCE [LARGE SCALE GENOMIC DNA]</scope>
    <source>
        <strain evidence="2 3">PAMC 26569</strain>
        <plasmid evidence="2">unnamed2</plasmid>
    </source>
</reference>
<keyword evidence="2" id="KW-0378">Hydrolase</keyword>
<dbReference type="Pfam" id="PF00929">
    <property type="entry name" value="RNase_T"/>
    <property type="match status" value="1"/>
</dbReference>
<protein>
    <submittedName>
        <fullName evidence="2">3'-5' exonuclease</fullName>
    </submittedName>
</protein>
<dbReference type="KEGG" id="lck:HN018_24935"/>
<keyword evidence="2" id="KW-0540">Nuclease</keyword>
<dbReference type="Proteomes" id="UP000500767">
    <property type="component" value="Plasmid unnamed2"/>
</dbReference>
<dbReference type="GO" id="GO:0004527">
    <property type="term" value="F:exonuclease activity"/>
    <property type="evidence" value="ECO:0007669"/>
    <property type="project" value="UniProtKB-KW"/>
</dbReference>
<evidence type="ECO:0000259" key="1">
    <source>
        <dbReference type="SMART" id="SM00479"/>
    </source>
</evidence>
<keyword evidence="2" id="KW-0614">Plasmid</keyword>
<accession>A0A6M8HYE9</accession>
<gene>
    <name evidence="2" type="ORF">HN018_24935</name>
</gene>
<feature type="domain" description="Exonuclease" evidence="1">
    <location>
        <begin position="2"/>
        <end position="173"/>
    </location>
</feature>
<dbReference type="InterPro" id="IPR012337">
    <property type="entry name" value="RNaseH-like_sf"/>
</dbReference>
<evidence type="ECO:0000313" key="2">
    <source>
        <dbReference type="EMBL" id="QKE93432.1"/>
    </source>
</evidence>
<geneLocation type="plasmid" evidence="2 3">
    <name>unnamed2</name>
</geneLocation>
<dbReference type="InterPro" id="IPR013520">
    <property type="entry name" value="Ribonucl_H"/>
</dbReference>
<keyword evidence="3" id="KW-1185">Reference proteome</keyword>
<keyword evidence="2" id="KW-0269">Exonuclease</keyword>
<dbReference type="RefSeq" id="WP_172443571.1">
    <property type="nucleotide sequence ID" value="NZ_CP053710.1"/>
</dbReference>
<dbReference type="AlphaFoldDB" id="A0A6M8HYE9"/>
<proteinExistence type="predicted"/>